<keyword evidence="2" id="KW-1185">Reference proteome</keyword>
<reference evidence="1 2" key="1">
    <citation type="submission" date="2016-10" db="EMBL/GenBank/DDBJ databases">
        <authorList>
            <person name="de Groot N.N."/>
        </authorList>
    </citation>
    <scope>NUCLEOTIDE SEQUENCE [LARGE SCALE GENOMIC DNA]</scope>
    <source>
        <strain evidence="1 2">ATCC 51327</strain>
    </source>
</reference>
<dbReference type="RefSeq" id="WP_218142043.1">
    <property type="nucleotide sequence ID" value="NZ_FOTI01000007.1"/>
</dbReference>
<feature type="non-terminal residue" evidence="1">
    <location>
        <position position="1"/>
    </location>
</feature>
<evidence type="ECO:0000313" key="1">
    <source>
        <dbReference type="EMBL" id="SFL30231.1"/>
    </source>
</evidence>
<evidence type="ECO:0000313" key="2">
    <source>
        <dbReference type="Proteomes" id="UP000199006"/>
    </source>
</evidence>
<dbReference type="EMBL" id="FOTI01000007">
    <property type="protein sequence ID" value="SFL30231.1"/>
    <property type="molecule type" value="Genomic_DNA"/>
</dbReference>
<organism evidence="1 2">
    <name type="scientific">Halanaerobium salsuginis</name>
    <dbReference type="NCBI Taxonomy" id="29563"/>
    <lineage>
        <taxon>Bacteria</taxon>
        <taxon>Bacillati</taxon>
        <taxon>Bacillota</taxon>
        <taxon>Clostridia</taxon>
        <taxon>Halanaerobiales</taxon>
        <taxon>Halanaerobiaceae</taxon>
        <taxon>Halanaerobium</taxon>
    </lineage>
</organism>
<accession>A0A1I4GM36</accession>
<dbReference type="Proteomes" id="UP000199006">
    <property type="component" value="Unassembled WGS sequence"/>
</dbReference>
<proteinExistence type="predicted"/>
<gene>
    <name evidence="1" type="ORF">SAMN02983006_00770</name>
</gene>
<name>A0A1I4GM36_9FIRM</name>
<protein>
    <submittedName>
        <fullName evidence="1">Uncharacterized protein</fullName>
    </submittedName>
</protein>
<dbReference type="AlphaFoldDB" id="A0A1I4GM36"/>
<sequence>KSALVGIFSICWTRKALKIASGLYPVGPLLDLGFIFSTKGLRSIGSKIQINLSVSDKLSNSSKGKRHSCRILLIGLHLLSYFMGATIKFDKMG</sequence>